<proteinExistence type="predicted"/>
<dbReference type="GO" id="GO:0004674">
    <property type="term" value="F:protein serine/threonine kinase activity"/>
    <property type="evidence" value="ECO:0007669"/>
    <property type="project" value="UniProtKB-KW"/>
</dbReference>
<keyword evidence="1" id="KW-0418">Kinase</keyword>
<dbReference type="Pfam" id="PF13581">
    <property type="entry name" value="HATPase_c_2"/>
    <property type="match status" value="1"/>
</dbReference>
<comment type="caution">
    <text evidence="3">The sequence shown here is derived from an EMBL/GenBank/DDBJ whole genome shotgun (WGS) entry which is preliminary data.</text>
</comment>
<protein>
    <submittedName>
        <fullName evidence="3">Anti-sigma regulatory factor (Ser/Thr protein kinase)</fullName>
    </submittedName>
</protein>
<organism evidence="3 4">
    <name type="scientific">Motilibacter peucedani</name>
    <dbReference type="NCBI Taxonomy" id="598650"/>
    <lineage>
        <taxon>Bacteria</taxon>
        <taxon>Bacillati</taxon>
        <taxon>Actinomycetota</taxon>
        <taxon>Actinomycetes</taxon>
        <taxon>Motilibacterales</taxon>
        <taxon>Motilibacteraceae</taxon>
        <taxon>Motilibacter</taxon>
    </lineage>
</organism>
<keyword evidence="1" id="KW-0723">Serine/threonine-protein kinase</keyword>
<dbReference type="EMBL" id="RBWV01000013">
    <property type="protein sequence ID" value="RKS72501.1"/>
    <property type="molecule type" value="Genomic_DNA"/>
</dbReference>
<dbReference type="InterPro" id="IPR050267">
    <property type="entry name" value="Anti-sigma-factor_SerPK"/>
</dbReference>
<reference evidence="3 4" key="1">
    <citation type="submission" date="2018-10" db="EMBL/GenBank/DDBJ databases">
        <title>Genomic Encyclopedia of Archaeal and Bacterial Type Strains, Phase II (KMG-II): from individual species to whole genera.</title>
        <authorList>
            <person name="Goeker M."/>
        </authorList>
    </citation>
    <scope>NUCLEOTIDE SEQUENCE [LARGE SCALE GENOMIC DNA]</scope>
    <source>
        <strain evidence="3 4">RP-AC37</strain>
    </source>
</reference>
<evidence type="ECO:0000313" key="4">
    <source>
        <dbReference type="Proteomes" id="UP000281955"/>
    </source>
</evidence>
<dbReference type="InterPro" id="IPR003594">
    <property type="entry name" value="HATPase_dom"/>
</dbReference>
<accession>A0A420XMJ7</accession>
<dbReference type="RefSeq" id="WP_231121802.1">
    <property type="nucleotide sequence ID" value="NZ_RBWV01000013.1"/>
</dbReference>
<gene>
    <name evidence="3" type="ORF">CLV35_2745</name>
</gene>
<dbReference type="PANTHER" id="PTHR35526">
    <property type="entry name" value="ANTI-SIGMA-F FACTOR RSBW-RELATED"/>
    <property type="match status" value="1"/>
</dbReference>
<feature type="domain" description="Histidine kinase/HSP90-like ATPase" evidence="2">
    <location>
        <begin position="34"/>
        <end position="149"/>
    </location>
</feature>
<dbReference type="InParanoid" id="A0A420XMJ7"/>
<keyword evidence="1" id="KW-0808">Transferase</keyword>
<dbReference type="Proteomes" id="UP000281955">
    <property type="component" value="Unassembled WGS sequence"/>
</dbReference>
<evidence type="ECO:0000259" key="2">
    <source>
        <dbReference type="Pfam" id="PF13581"/>
    </source>
</evidence>
<dbReference type="InterPro" id="IPR036890">
    <property type="entry name" value="HATPase_C_sf"/>
</dbReference>
<dbReference type="Gene3D" id="3.30.565.10">
    <property type="entry name" value="Histidine kinase-like ATPase, C-terminal domain"/>
    <property type="match status" value="1"/>
</dbReference>
<evidence type="ECO:0000313" key="3">
    <source>
        <dbReference type="EMBL" id="RKS72501.1"/>
    </source>
</evidence>
<evidence type="ECO:0000256" key="1">
    <source>
        <dbReference type="ARBA" id="ARBA00022527"/>
    </source>
</evidence>
<dbReference type="AlphaFoldDB" id="A0A420XMJ7"/>
<dbReference type="CDD" id="cd16936">
    <property type="entry name" value="HATPase_RsbW-like"/>
    <property type="match status" value="1"/>
</dbReference>
<dbReference type="SUPFAM" id="SSF55874">
    <property type="entry name" value="ATPase domain of HSP90 chaperone/DNA topoisomerase II/histidine kinase"/>
    <property type="match status" value="1"/>
</dbReference>
<dbReference type="PANTHER" id="PTHR35526:SF3">
    <property type="entry name" value="ANTI-SIGMA-F FACTOR RSBW"/>
    <property type="match status" value="1"/>
</dbReference>
<keyword evidence="4" id="KW-1185">Reference proteome</keyword>
<sequence>MRAGAQALPEGVENTACCSAKEVVIPTIDLRAPLSADPREVAAARHQMASHLHSQGIDGEVADSAVLLVSELVTNAILHGEPPVELRVAVPGGRVHVEVHDSDRESHPHVGPVNGPAGERLGGRGLSLVASLSSRWGLWADDSGKCVWFEIDLR</sequence>
<name>A0A420XMJ7_9ACTN</name>